<organism evidence="1 2">
    <name type="scientific">Lactobacillus crispatus</name>
    <dbReference type="NCBI Taxonomy" id="47770"/>
    <lineage>
        <taxon>Bacteria</taxon>
        <taxon>Bacillati</taxon>
        <taxon>Bacillota</taxon>
        <taxon>Bacilli</taxon>
        <taxon>Lactobacillales</taxon>
        <taxon>Lactobacillaceae</taxon>
        <taxon>Lactobacillus</taxon>
    </lineage>
</organism>
<protein>
    <submittedName>
        <fullName evidence="1">IS30 family transposase</fullName>
    </submittedName>
</protein>
<dbReference type="EMBL" id="WBOB01000011">
    <property type="protein sequence ID" value="KAB1977388.1"/>
    <property type="molecule type" value="Genomic_DNA"/>
</dbReference>
<evidence type="ECO:0000313" key="1">
    <source>
        <dbReference type="EMBL" id="KAB1977388.1"/>
    </source>
</evidence>
<gene>
    <name evidence="1" type="ORF">F8251_03670</name>
</gene>
<feature type="non-terminal residue" evidence="1">
    <location>
        <position position="1"/>
    </location>
</feature>
<dbReference type="AlphaFoldDB" id="A0A6A1Z7H0"/>
<name>A0A6A1Z7H0_9LACO</name>
<comment type="caution">
    <text evidence="1">The sequence shown here is derived from an EMBL/GenBank/DDBJ whole genome shotgun (WGS) entry which is preliminary data.</text>
</comment>
<evidence type="ECO:0000313" key="2">
    <source>
        <dbReference type="Proteomes" id="UP000430323"/>
    </source>
</evidence>
<accession>A0A6A1Z7H0</accession>
<proteinExistence type="predicted"/>
<dbReference type="Proteomes" id="UP000430323">
    <property type="component" value="Unassembled WGS sequence"/>
</dbReference>
<sequence length="52" mass="6184">RFIPKGEAIDNYSLQDIIDIETWCNSLPRKILAYHTPDEIFEKELDRIYQTA</sequence>
<reference evidence="1 2" key="1">
    <citation type="submission" date="2019-09" db="EMBL/GenBank/DDBJ databases">
        <title>Investigation of probiotic properties of different lactic acid bacteria.</title>
        <authorList>
            <person name="Jaomanjaka F."/>
            <person name="Blanc P."/>
        </authorList>
    </citation>
    <scope>NUCLEOTIDE SEQUENCE [LARGE SCALE GENOMIC DNA]</scope>
    <source>
        <strain evidence="1 2">BIO6272</strain>
    </source>
</reference>